<protein>
    <recommendedName>
        <fullName evidence="2">Cohesin domain-containing protein</fullName>
    </recommendedName>
</protein>
<dbReference type="AlphaFoldDB" id="X0VRZ5"/>
<evidence type="ECO:0000313" key="1">
    <source>
        <dbReference type="EMBL" id="GAG03326.1"/>
    </source>
</evidence>
<dbReference type="EMBL" id="BARS01027997">
    <property type="protein sequence ID" value="GAG03326.1"/>
    <property type="molecule type" value="Genomic_DNA"/>
</dbReference>
<sequence>MRTKLIIAVLVLAALAAAGVVVALGLVDTASGEVSVSIQARNADDLGAVHIEMGYDADVLTPVDVKAGALS</sequence>
<comment type="caution">
    <text evidence="1">The sequence shown here is derived from an EMBL/GenBank/DDBJ whole genome shotgun (WGS) entry which is preliminary data.</text>
</comment>
<reference evidence="1" key="1">
    <citation type="journal article" date="2014" name="Front. Microbiol.">
        <title>High frequency of phylogenetically diverse reductive dehalogenase-homologous genes in deep subseafloor sedimentary metagenomes.</title>
        <authorList>
            <person name="Kawai M."/>
            <person name="Futagami T."/>
            <person name="Toyoda A."/>
            <person name="Takaki Y."/>
            <person name="Nishi S."/>
            <person name="Hori S."/>
            <person name="Arai W."/>
            <person name="Tsubouchi T."/>
            <person name="Morono Y."/>
            <person name="Uchiyama I."/>
            <person name="Ito T."/>
            <person name="Fujiyama A."/>
            <person name="Inagaki F."/>
            <person name="Takami H."/>
        </authorList>
    </citation>
    <scope>NUCLEOTIDE SEQUENCE</scope>
    <source>
        <strain evidence="1">Expedition CK06-06</strain>
    </source>
</reference>
<feature type="non-terminal residue" evidence="1">
    <location>
        <position position="71"/>
    </location>
</feature>
<gene>
    <name evidence="1" type="ORF">S01H1_43923</name>
</gene>
<dbReference type="InterPro" id="IPR008965">
    <property type="entry name" value="CBM2/CBM3_carb-bd_dom_sf"/>
</dbReference>
<evidence type="ECO:0008006" key="2">
    <source>
        <dbReference type="Google" id="ProtNLM"/>
    </source>
</evidence>
<name>X0VRZ5_9ZZZZ</name>
<organism evidence="1">
    <name type="scientific">marine sediment metagenome</name>
    <dbReference type="NCBI Taxonomy" id="412755"/>
    <lineage>
        <taxon>unclassified sequences</taxon>
        <taxon>metagenomes</taxon>
        <taxon>ecological metagenomes</taxon>
    </lineage>
</organism>
<proteinExistence type="predicted"/>
<dbReference type="SUPFAM" id="SSF49384">
    <property type="entry name" value="Carbohydrate-binding domain"/>
    <property type="match status" value="1"/>
</dbReference>
<dbReference type="GO" id="GO:0030246">
    <property type="term" value="F:carbohydrate binding"/>
    <property type="evidence" value="ECO:0007669"/>
    <property type="project" value="InterPro"/>
</dbReference>
<dbReference type="Gene3D" id="2.60.40.680">
    <property type="match status" value="1"/>
</dbReference>
<accession>X0VRZ5</accession>